<evidence type="ECO:0000313" key="17">
    <source>
        <dbReference type="EMBL" id="KPM03995.1"/>
    </source>
</evidence>
<dbReference type="GO" id="GO:0005634">
    <property type="term" value="C:nucleus"/>
    <property type="evidence" value="ECO:0007669"/>
    <property type="project" value="TreeGrafter"/>
</dbReference>
<comment type="subcellular location">
    <subcellularLocation>
        <location evidence="2">Endomembrane system</location>
    </subcellularLocation>
    <subcellularLocation>
        <location evidence="1">Endoplasmic reticulum</location>
    </subcellularLocation>
</comment>
<dbReference type="PROSITE" id="PS50056">
    <property type="entry name" value="TYR_PHOSPHATASE_2"/>
    <property type="match status" value="1"/>
</dbReference>
<feature type="domain" description="Tyrosine specific protein phosphatases" evidence="16">
    <location>
        <begin position="214"/>
        <end position="294"/>
    </location>
</feature>
<dbReference type="PROSITE" id="PS00383">
    <property type="entry name" value="TYR_PHOSPHATASE_1"/>
    <property type="match status" value="1"/>
</dbReference>
<feature type="region of interest" description="Disordered" evidence="13">
    <location>
        <begin position="332"/>
        <end position="402"/>
    </location>
</feature>
<dbReference type="GO" id="GO:0005783">
    <property type="term" value="C:endoplasmic reticulum"/>
    <property type="evidence" value="ECO:0007669"/>
    <property type="project" value="UniProtKB-SubCell"/>
</dbReference>
<feature type="coiled-coil region" evidence="12">
    <location>
        <begin position="417"/>
        <end position="444"/>
    </location>
</feature>
<evidence type="ECO:0000259" key="15">
    <source>
        <dbReference type="PROSITE" id="PS50055"/>
    </source>
</evidence>
<evidence type="ECO:0000256" key="9">
    <source>
        <dbReference type="ARBA" id="ARBA00023136"/>
    </source>
</evidence>
<accession>A0A132A0B6</accession>
<dbReference type="PANTHER" id="PTHR46047:SF3">
    <property type="entry name" value="TYROSINE-PROTEIN PHOSPHATASE NON-RECEPTOR TYPE 61F"/>
    <property type="match status" value="1"/>
</dbReference>
<dbReference type="PANTHER" id="PTHR46047">
    <property type="entry name" value="TYROSINE-PROTEIN PHOSPHATASE NON-RECEPTOR TYPE 61F"/>
    <property type="match status" value="1"/>
</dbReference>
<reference evidence="17 18" key="1">
    <citation type="journal article" date="2015" name="Parasit. Vectors">
        <title>Draft genome of the scabies mite.</title>
        <authorList>
            <person name="Rider S.D.Jr."/>
            <person name="Morgan M.S."/>
            <person name="Arlian L.G."/>
        </authorList>
    </citation>
    <scope>NUCLEOTIDE SEQUENCE [LARGE SCALE GENOMIC DNA]</scope>
    <source>
        <strain evidence="17">Arlian Lab</strain>
    </source>
</reference>
<evidence type="ECO:0000256" key="14">
    <source>
        <dbReference type="SAM" id="Phobius"/>
    </source>
</evidence>
<keyword evidence="9 14" id="KW-0472">Membrane</keyword>
<feature type="binding site" evidence="11">
    <location>
        <begin position="241"/>
        <end position="247"/>
    </location>
    <ligand>
        <name>substrate</name>
    </ligand>
</feature>
<evidence type="ECO:0000256" key="6">
    <source>
        <dbReference type="ARBA" id="ARBA00022801"/>
    </source>
</evidence>
<dbReference type="Pfam" id="PF00102">
    <property type="entry name" value="Y_phosphatase"/>
    <property type="match status" value="1"/>
</dbReference>
<evidence type="ECO:0000256" key="1">
    <source>
        <dbReference type="ARBA" id="ARBA00004240"/>
    </source>
</evidence>
<feature type="binding site" evidence="11">
    <location>
        <position position="288"/>
    </location>
    <ligand>
        <name>substrate</name>
    </ligand>
</feature>
<dbReference type="Gene3D" id="3.90.190.10">
    <property type="entry name" value="Protein tyrosine phosphatase superfamily"/>
    <property type="match status" value="1"/>
</dbReference>
<sequence>MEAEFNDYEKNNKWREIFRVSLDRSFRFRNDININSVSPKFPATDSRRVSNRYLNRYMDVVPTHIDEINFIFPPIDDKTRVKLKRFDFDYINASYVSVPTAGRKYILTQGPLPNTSGHFWLMVLEQNTKAILMLNNLIECGVVKCHRYWPENERNKELIFPDVNIKVQLISMEKFDFYSLRKFILYDLSNDSSREILHYHYTSWPDFDLPKSSDSFLEFLSAVRASGCLNNDLYGPTVIHCSAGIGRSGTFVLVDSCLVMIEQNKCRDSINIIDVLLEIRNYRMGLIQTHEQLRFSFLSIIEGSKHFGTKLQNANNKIKRLFGFNEEDSVENDQECIKNSNSSSDGKQSTTEETDMKELNENSDSPIEESNNVTMLQESLSSPSSPIESSSPKTISTEKIEISNDVRQRKIDREERRKRTLDSIERIKRKQKETEERLKFNRKLFKYIKTFSVCIGVAIFVGVVFLYKRRSSNSVLINYS</sequence>
<dbReference type="EMBL" id="JXLN01006918">
    <property type="protein sequence ID" value="KPM03995.1"/>
    <property type="molecule type" value="Genomic_DNA"/>
</dbReference>
<dbReference type="VEuPathDB" id="VectorBase:SSCA005978"/>
<comment type="similarity">
    <text evidence="3">Belongs to the protein-tyrosine phosphatase family. Non-receptor class 1 subfamily.</text>
</comment>
<evidence type="ECO:0000256" key="13">
    <source>
        <dbReference type="SAM" id="MobiDB-lite"/>
    </source>
</evidence>
<dbReference type="PIRSF" id="PIRSF000926">
    <property type="entry name" value="Tyr-Ptase_nr1"/>
    <property type="match status" value="1"/>
</dbReference>
<comment type="caution">
    <text evidence="17">The sequence shown here is derived from an EMBL/GenBank/DDBJ whole genome shotgun (WGS) entry which is preliminary data.</text>
</comment>
<evidence type="ECO:0000256" key="11">
    <source>
        <dbReference type="PIRSR" id="PIRSR000926-2"/>
    </source>
</evidence>
<dbReference type="EC" id="3.1.3.48" evidence="4"/>
<dbReference type="InterPro" id="IPR051985">
    <property type="entry name" value="NR_tyrosine_phosphatase"/>
</dbReference>
<keyword evidence="8" id="KW-0904">Protein phosphatase</keyword>
<dbReference type="GO" id="GO:0004726">
    <property type="term" value="F:non-membrane spanning protein tyrosine phosphatase activity"/>
    <property type="evidence" value="ECO:0007669"/>
    <property type="project" value="TreeGrafter"/>
</dbReference>
<feature type="binding site" evidence="11">
    <location>
        <position position="206"/>
    </location>
    <ligand>
        <name>substrate</name>
    </ligand>
</feature>
<dbReference type="GO" id="GO:0046426">
    <property type="term" value="P:negative regulation of receptor signaling pathway via JAK-STAT"/>
    <property type="evidence" value="ECO:0007669"/>
    <property type="project" value="TreeGrafter"/>
</dbReference>
<feature type="active site" description="Phosphocysteine intermediate" evidence="10">
    <location>
        <position position="241"/>
    </location>
</feature>
<dbReference type="SMART" id="SM00404">
    <property type="entry name" value="PTPc_motif"/>
    <property type="match status" value="1"/>
</dbReference>
<keyword evidence="7" id="KW-0256">Endoplasmic reticulum</keyword>
<dbReference type="GO" id="GO:0070373">
    <property type="term" value="P:negative regulation of ERK1 and ERK2 cascade"/>
    <property type="evidence" value="ECO:0007669"/>
    <property type="project" value="TreeGrafter"/>
</dbReference>
<dbReference type="InterPro" id="IPR000387">
    <property type="entry name" value="Tyr_Pase_dom"/>
</dbReference>
<evidence type="ECO:0000256" key="12">
    <source>
        <dbReference type="SAM" id="Coils"/>
    </source>
</evidence>
<evidence type="ECO:0000256" key="3">
    <source>
        <dbReference type="ARBA" id="ARBA00009701"/>
    </source>
</evidence>
<dbReference type="AlphaFoldDB" id="A0A132A0B6"/>
<proteinExistence type="inferred from homology"/>
<evidence type="ECO:0000313" key="18">
    <source>
        <dbReference type="Proteomes" id="UP000616769"/>
    </source>
</evidence>
<dbReference type="PRINTS" id="PR00700">
    <property type="entry name" value="PRTYPHPHTASE"/>
</dbReference>
<name>A0A132A0B6_SARSC</name>
<dbReference type="InterPro" id="IPR012265">
    <property type="entry name" value="Ptpn1/Ptpn2"/>
</dbReference>
<keyword evidence="14" id="KW-0812">Transmembrane</keyword>
<dbReference type="SMART" id="SM00194">
    <property type="entry name" value="PTPc"/>
    <property type="match status" value="1"/>
</dbReference>
<feature type="compositionally biased region" description="Polar residues" evidence="13">
    <location>
        <begin position="337"/>
        <end position="351"/>
    </location>
</feature>
<evidence type="ECO:0000256" key="10">
    <source>
        <dbReference type="PIRSR" id="PIRSR000926-1"/>
    </source>
</evidence>
<protein>
    <recommendedName>
        <fullName evidence="4">protein-tyrosine-phosphatase</fullName>
        <ecNumber evidence="4">3.1.3.48</ecNumber>
    </recommendedName>
</protein>
<evidence type="ECO:0000259" key="16">
    <source>
        <dbReference type="PROSITE" id="PS50056"/>
    </source>
</evidence>
<evidence type="ECO:0000256" key="8">
    <source>
        <dbReference type="ARBA" id="ARBA00022912"/>
    </source>
</evidence>
<keyword evidence="6" id="KW-0378">Hydrolase</keyword>
<dbReference type="InterPro" id="IPR003595">
    <property type="entry name" value="Tyr_Pase_cat"/>
</dbReference>
<dbReference type="SUPFAM" id="SSF52799">
    <property type="entry name" value="(Phosphotyrosine protein) phosphatases II"/>
    <property type="match status" value="1"/>
</dbReference>
<dbReference type="InterPro" id="IPR000242">
    <property type="entry name" value="PTP_cat"/>
</dbReference>
<keyword evidence="12" id="KW-0175">Coiled coil</keyword>
<evidence type="ECO:0000256" key="2">
    <source>
        <dbReference type="ARBA" id="ARBA00004308"/>
    </source>
</evidence>
<feature type="transmembrane region" description="Helical" evidence="14">
    <location>
        <begin position="447"/>
        <end position="467"/>
    </location>
</feature>
<organism evidence="17 18">
    <name type="scientific">Sarcoptes scabiei</name>
    <name type="common">Itch mite</name>
    <name type="synonym">Acarus scabiei</name>
    <dbReference type="NCBI Taxonomy" id="52283"/>
    <lineage>
        <taxon>Eukaryota</taxon>
        <taxon>Metazoa</taxon>
        <taxon>Ecdysozoa</taxon>
        <taxon>Arthropoda</taxon>
        <taxon>Chelicerata</taxon>
        <taxon>Arachnida</taxon>
        <taxon>Acari</taxon>
        <taxon>Acariformes</taxon>
        <taxon>Sarcoptiformes</taxon>
        <taxon>Astigmata</taxon>
        <taxon>Psoroptidia</taxon>
        <taxon>Sarcoptoidea</taxon>
        <taxon>Sarcoptidae</taxon>
        <taxon>Sarcoptinae</taxon>
        <taxon>Sarcoptes</taxon>
    </lineage>
</organism>
<dbReference type="InterPro" id="IPR029021">
    <property type="entry name" value="Prot-tyrosine_phosphatase-like"/>
</dbReference>
<evidence type="ECO:0000256" key="5">
    <source>
        <dbReference type="ARBA" id="ARBA00022553"/>
    </source>
</evidence>
<evidence type="ECO:0000256" key="7">
    <source>
        <dbReference type="ARBA" id="ARBA00022824"/>
    </source>
</evidence>
<dbReference type="PROSITE" id="PS50055">
    <property type="entry name" value="TYR_PHOSPHATASE_PTP"/>
    <property type="match status" value="1"/>
</dbReference>
<feature type="compositionally biased region" description="Low complexity" evidence="13">
    <location>
        <begin position="378"/>
        <end position="395"/>
    </location>
</feature>
<keyword evidence="14" id="KW-1133">Transmembrane helix</keyword>
<feature type="domain" description="Tyrosine-protein phosphatase" evidence="15">
    <location>
        <begin position="22"/>
        <end position="303"/>
    </location>
</feature>
<dbReference type="InterPro" id="IPR016130">
    <property type="entry name" value="Tyr_Pase_AS"/>
</dbReference>
<dbReference type="OrthoDB" id="9450131at2759"/>
<dbReference type="GO" id="GO:0048666">
    <property type="term" value="P:neuron development"/>
    <property type="evidence" value="ECO:0007669"/>
    <property type="project" value="UniProtKB-ARBA"/>
</dbReference>
<feature type="compositionally biased region" description="Polar residues" evidence="13">
    <location>
        <begin position="362"/>
        <end position="377"/>
    </location>
</feature>
<dbReference type="Proteomes" id="UP000616769">
    <property type="component" value="Unassembled WGS sequence"/>
</dbReference>
<keyword evidence="5" id="KW-0597">Phosphoprotein</keyword>
<gene>
    <name evidence="17" type="ORF">QR98_0024340</name>
</gene>
<evidence type="ECO:0000256" key="4">
    <source>
        <dbReference type="ARBA" id="ARBA00013064"/>
    </source>
</evidence>
<dbReference type="GO" id="GO:0019901">
    <property type="term" value="F:protein kinase binding"/>
    <property type="evidence" value="ECO:0007669"/>
    <property type="project" value="TreeGrafter"/>
</dbReference>